<organism evidence="2 3">
    <name type="scientific">Novosphingobium bradum</name>
    <dbReference type="NCBI Taxonomy" id="1737444"/>
    <lineage>
        <taxon>Bacteria</taxon>
        <taxon>Pseudomonadati</taxon>
        <taxon>Pseudomonadota</taxon>
        <taxon>Alphaproteobacteria</taxon>
        <taxon>Sphingomonadales</taxon>
        <taxon>Sphingomonadaceae</taxon>
        <taxon>Novosphingobium</taxon>
    </lineage>
</organism>
<evidence type="ECO:0000313" key="2">
    <source>
        <dbReference type="EMBL" id="MFC3175322.1"/>
    </source>
</evidence>
<dbReference type="CDD" id="cd00683">
    <property type="entry name" value="Trans_IPPS_HH"/>
    <property type="match status" value="1"/>
</dbReference>
<dbReference type="PANTHER" id="PTHR31480">
    <property type="entry name" value="BIFUNCTIONAL LYCOPENE CYCLASE/PHYTOENE SYNTHASE"/>
    <property type="match status" value="1"/>
</dbReference>
<comment type="caution">
    <text evidence="2">The sequence shown here is derived from an EMBL/GenBank/DDBJ whole genome shotgun (WGS) entry which is preliminary data.</text>
</comment>
<sequence>MSAGREAFDRAALVDHARQVIARGSRSFAAASRLFDRETRERVWLLYAWCRECDDIADAQDLGGALGDQSGAAERLATIRALTALALAGEPTGRPSFDCFAVVARECGISADMAEDVIAGFALDADGWQPRGEADLLRYCYHVAGAVGVMMAAVMGVAADDEDTLARACDLGLAFQLGNVARDLAEDDRAGRCYVPAEWLAEADIPPGEQLKPPYRKALAAIALRMAGLAAVYEASARIGAARLAFRQRWAVLAAAGIYGAIAREVAARGPHAWDRRVTTSGWAKLGHVARGFVAALRGPGAEAARPRWSRRELALRARGGVAFRAG</sequence>
<dbReference type="SFLD" id="SFLDG01018">
    <property type="entry name" value="Squalene/Phytoene_Synthase_Lik"/>
    <property type="match status" value="1"/>
</dbReference>
<protein>
    <submittedName>
        <fullName evidence="2">Phytoene/squalene synthase family protein</fullName>
        <ecNumber evidence="2">2.5.1.-</ecNumber>
    </submittedName>
</protein>
<dbReference type="EC" id="2.5.1.-" evidence="2"/>
<evidence type="ECO:0000313" key="3">
    <source>
        <dbReference type="Proteomes" id="UP001595604"/>
    </source>
</evidence>
<keyword evidence="1 2" id="KW-0808">Transferase</keyword>
<dbReference type="InterPro" id="IPR033904">
    <property type="entry name" value="Trans_IPPS_HH"/>
</dbReference>
<keyword evidence="3" id="KW-1185">Reference proteome</keyword>
<dbReference type="GO" id="GO:0016740">
    <property type="term" value="F:transferase activity"/>
    <property type="evidence" value="ECO:0007669"/>
    <property type="project" value="UniProtKB-KW"/>
</dbReference>
<dbReference type="InterPro" id="IPR008949">
    <property type="entry name" value="Isoprenoid_synthase_dom_sf"/>
</dbReference>
<dbReference type="Proteomes" id="UP001595604">
    <property type="component" value="Unassembled WGS sequence"/>
</dbReference>
<accession>A0ABV7ITL9</accession>
<dbReference type="InterPro" id="IPR002060">
    <property type="entry name" value="Squ/phyt_synthse"/>
</dbReference>
<name>A0ABV7ITL9_9SPHN</name>
<reference evidence="3" key="1">
    <citation type="journal article" date="2019" name="Int. J. Syst. Evol. Microbiol.">
        <title>The Global Catalogue of Microorganisms (GCM) 10K type strain sequencing project: providing services to taxonomists for standard genome sequencing and annotation.</title>
        <authorList>
            <consortium name="The Broad Institute Genomics Platform"/>
            <consortium name="The Broad Institute Genome Sequencing Center for Infectious Disease"/>
            <person name="Wu L."/>
            <person name="Ma J."/>
        </authorList>
    </citation>
    <scope>NUCLEOTIDE SEQUENCE [LARGE SCALE GENOMIC DNA]</scope>
    <source>
        <strain evidence="3">KCTC 42984</strain>
    </source>
</reference>
<dbReference type="RefSeq" id="WP_379510701.1">
    <property type="nucleotide sequence ID" value="NZ_JBHRTQ010000013.1"/>
</dbReference>
<evidence type="ECO:0000256" key="1">
    <source>
        <dbReference type="ARBA" id="ARBA00022679"/>
    </source>
</evidence>
<dbReference type="EMBL" id="JBHRTQ010000013">
    <property type="protein sequence ID" value="MFC3175322.1"/>
    <property type="molecule type" value="Genomic_DNA"/>
</dbReference>
<dbReference type="SUPFAM" id="SSF48576">
    <property type="entry name" value="Terpenoid synthases"/>
    <property type="match status" value="1"/>
</dbReference>
<dbReference type="Pfam" id="PF00494">
    <property type="entry name" value="SQS_PSY"/>
    <property type="match status" value="1"/>
</dbReference>
<dbReference type="Gene3D" id="1.10.600.10">
    <property type="entry name" value="Farnesyl Diphosphate Synthase"/>
    <property type="match status" value="1"/>
</dbReference>
<dbReference type="SFLD" id="SFLDS00005">
    <property type="entry name" value="Isoprenoid_Synthase_Type_I"/>
    <property type="match status" value="1"/>
</dbReference>
<dbReference type="InterPro" id="IPR019845">
    <property type="entry name" value="Squalene/phytoene_synthase_CS"/>
</dbReference>
<dbReference type="PROSITE" id="PS01044">
    <property type="entry name" value="SQUALEN_PHYTOEN_SYN_1"/>
    <property type="match status" value="1"/>
</dbReference>
<gene>
    <name evidence="2" type="ORF">ACFOD9_13765</name>
</gene>
<dbReference type="InterPro" id="IPR044843">
    <property type="entry name" value="Trans_IPPS_bact-type"/>
</dbReference>
<proteinExistence type="predicted"/>
<dbReference type="SFLD" id="SFLDG01212">
    <property type="entry name" value="Phytoene_synthase_like"/>
    <property type="match status" value="1"/>
</dbReference>